<dbReference type="AlphaFoldDB" id="A0AAJ0LXU6"/>
<evidence type="ECO:0000313" key="3">
    <source>
        <dbReference type="Proteomes" id="UP001273166"/>
    </source>
</evidence>
<reference evidence="2" key="1">
    <citation type="journal article" date="2023" name="Mol. Phylogenet. Evol.">
        <title>Genome-scale phylogeny and comparative genomics of the fungal order Sordariales.</title>
        <authorList>
            <person name="Hensen N."/>
            <person name="Bonometti L."/>
            <person name="Westerberg I."/>
            <person name="Brannstrom I.O."/>
            <person name="Guillou S."/>
            <person name="Cros-Aarteil S."/>
            <person name="Calhoun S."/>
            <person name="Haridas S."/>
            <person name="Kuo A."/>
            <person name="Mondo S."/>
            <person name="Pangilinan J."/>
            <person name="Riley R."/>
            <person name="LaButti K."/>
            <person name="Andreopoulos B."/>
            <person name="Lipzen A."/>
            <person name="Chen C."/>
            <person name="Yan M."/>
            <person name="Daum C."/>
            <person name="Ng V."/>
            <person name="Clum A."/>
            <person name="Steindorff A."/>
            <person name="Ohm R.A."/>
            <person name="Martin F."/>
            <person name="Silar P."/>
            <person name="Natvig D.O."/>
            <person name="Lalanne C."/>
            <person name="Gautier V."/>
            <person name="Ament-Velasquez S.L."/>
            <person name="Kruys A."/>
            <person name="Hutchinson M.I."/>
            <person name="Powell A.J."/>
            <person name="Barry K."/>
            <person name="Miller A.N."/>
            <person name="Grigoriev I.V."/>
            <person name="Debuchy R."/>
            <person name="Gladieux P."/>
            <person name="Hiltunen Thoren M."/>
            <person name="Johannesson H."/>
        </authorList>
    </citation>
    <scope>NUCLEOTIDE SEQUENCE</scope>
    <source>
        <strain evidence="2">CBS 333.67</strain>
    </source>
</reference>
<gene>
    <name evidence="2" type="ORF">B0T15DRAFT_544460</name>
</gene>
<evidence type="ECO:0000256" key="1">
    <source>
        <dbReference type="SAM" id="MobiDB-lite"/>
    </source>
</evidence>
<feature type="region of interest" description="Disordered" evidence="1">
    <location>
        <begin position="30"/>
        <end position="224"/>
    </location>
</feature>
<protein>
    <submittedName>
        <fullName evidence="2">Uncharacterized protein</fullName>
    </submittedName>
</protein>
<sequence length="224" mass="24284">MSGRQLRRASSRHSGRSPYNYDHIAEFLGASRAGPTSNPTFSPSDALFRYPISAPSWPSGGHDTSRRLLPSRGSSSYSSSRQHPSTPQVSSSLRLPPLRPPHTPSPVHRRPLPAHRPTSVSPLSPRSPRTETDSDRIPSRAPTPPPAALSRTNTAWLSGPVGRLPPRRSDGGSYGTYRSERDSGTGWVPPPRIRAPYPAASGSTRGRALPGSISSTAERRRRHL</sequence>
<reference evidence="2" key="2">
    <citation type="submission" date="2023-06" db="EMBL/GenBank/DDBJ databases">
        <authorList>
            <consortium name="Lawrence Berkeley National Laboratory"/>
            <person name="Mondo S.J."/>
            <person name="Hensen N."/>
            <person name="Bonometti L."/>
            <person name="Westerberg I."/>
            <person name="Brannstrom I.O."/>
            <person name="Guillou S."/>
            <person name="Cros-Aarteil S."/>
            <person name="Calhoun S."/>
            <person name="Haridas S."/>
            <person name="Kuo A."/>
            <person name="Pangilinan J."/>
            <person name="Riley R."/>
            <person name="Labutti K."/>
            <person name="Andreopoulos B."/>
            <person name="Lipzen A."/>
            <person name="Chen C."/>
            <person name="Yanf M."/>
            <person name="Daum C."/>
            <person name="Ng V."/>
            <person name="Clum A."/>
            <person name="Steindorff A."/>
            <person name="Ohm R."/>
            <person name="Martin F."/>
            <person name="Silar P."/>
            <person name="Natvig D."/>
            <person name="Lalanne C."/>
            <person name="Gautier V."/>
            <person name="Ament-Velasquez S.L."/>
            <person name="Kruys A."/>
            <person name="Hutchinson M.I."/>
            <person name="Powell A.J."/>
            <person name="Barry K."/>
            <person name="Miller A.N."/>
            <person name="Grigoriev I.V."/>
            <person name="Debuchy R."/>
            <person name="Gladieux P."/>
            <person name="Thoren M.H."/>
            <person name="Johannesson H."/>
        </authorList>
    </citation>
    <scope>NUCLEOTIDE SEQUENCE</scope>
    <source>
        <strain evidence="2">CBS 333.67</strain>
    </source>
</reference>
<proteinExistence type="predicted"/>
<dbReference type="EMBL" id="JAUDZG010000008">
    <property type="protein sequence ID" value="KAK3301727.1"/>
    <property type="molecule type" value="Genomic_DNA"/>
</dbReference>
<evidence type="ECO:0000313" key="2">
    <source>
        <dbReference type="EMBL" id="KAK3301727.1"/>
    </source>
</evidence>
<keyword evidence="3" id="KW-1185">Reference proteome</keyword>
<dbReference type="GeneID" id="87888908"/>
<feature type="compositionally biased region" description="Basic and acidic residues" evidence="1">
    <location>
        <begin position="128"/>
        <end position="138"/>
    </location>
</feature>
<name>A0AAJ0LXU6_9PEZI</name>
<feature type="compositionally biased region" description="Low complexity" evidence="1">
    <location>
        <begin position="67"/>
        <end position="81"/>
    </location>
</feature>
<feature type="compositionally biased region" description="Polar residues" evidence="1">
    <location>
        <begin position="34"/>
        <end position="43"/>
    </location>
</feature>
<dbReference type="Proteomes" id="UP001273166">
    <property type="component" value="Unassembled WGS sequence"/>
</dbReference>
<organism evidence="2 3">
    <name type="scientific">Chaetomium strumarium</name>
    <dbReference type="NCBI Taxonomy" id="1170767"/>
    <lineage>
        <taxon>Eukaryota</taxon>
        <taxon>Fungi</taxon>
        <taxon>Dikarya</taxon>
        <taxon>Ascomycota</taxon>
        <taxon>Pezizomycotina</taxon>
        <taxon>Sordariomycetes</taxon>
        <taxon>Sordariomycetidae</taxon>
        <taxon>Sordariales</taxon>
        <taxon>Chaetomiaceae</taxon>
        <taxon>Chaetomium</taxon>
    </lineage>
</organism>
<comment type="caution">
    <text evidence="2">The sequence shown here is derived from an EMBL/GenBank/DDBJ whole genome shotgun (WGS) entry which is preliminary data.</text>
</comment>
<dbReference type="RefSeq" id="XP_062717507.1">
    <property type="nucleotide sequence ID" value="XM_062870079.1"/>
</dbReference>
<accession>A0AAJ0LXU6</accession>